<name>A0A517Q5M6_9PLAN</name>
<keyword evidence="2" id="KW-1185">Reference proteome</keyword>
<reference evidence="1 2" key="1">
    <citation type="submission" date="2019-03" db="EMBL/GenBank/DDBJ databases">
        <title>Deep-cultivation of Planctomycetes and their phenomic and genomic characterization uncovers novel biology.</title>
        <authorList>
            <person name="Wiegand S."/>
            <person name="Jogler M."/>
            <person name="Boedeker C."/>
            <person name="Pinto D."/>
            <person name="Vollmers J."/>
            <person name="Rivas-Marin E."/>
            <person name="Kohn T."/>
            <person name="Peeters S.H."/>
            <person name="Heuer A."/>
            <person name="Rast P."/>
            <person name="Oberbeckmann S."/>
            <person name="Bunk B."/>
            <person name="Jeske O."/>
            <person name="Meyerdierks A."/>
            <person name="Storesund J.E."/>
            <person name="Kallscheuer N."/>
            <person name="Luecker S."/>
            <person name="Lage O.M."/>
            <person name="Pohl T."/>
            <person name="Merkel B.J."/>
            <person name="Hornburger P."/>
            <person name="Mueller R.-W."/>
            <person name="Bruemmer F."/>
            <person name="Labrenz M."/>
            <person name="Spormann A.M."/>
            <person name="Op den Camp H."/>
            <person name="Overmann J."/>
            <person name="Amann R."/>
            <person name="Jetten M.S.M."/>
            <person name="Mascher T."/>
            <person name="Medema M.H."/>
            <person name="Devos D.P."/>
            <person name="Kaster A.-K."/>
            <person name="Ovreas L."/>
            <person name="Rohde M."/>
            <person name="Galperin M.Y."/>
            <person name="Jogler C."/>
        </authorList>
    </citation>
    <scope>NUCLEOTIDE SEQUENCE [LARGE SCALE GENOMIC DNA]</scope>
    <source>
        <strain evidence="1 2">Enr10</strain>
    </source>
</reference>
<gene>
    <name evidence="1" type="ORF">Enr10x_22600</name>
</gene>
<evidence type="ECO:0000313" key="1">
    <source>
        <dbReference type="EMBL" id="QDT26947.1"/>
    </source>
</evidence>
<accession>A0A517Q5M6</accession>
<dbReference type="AlphaFoldDB" id="A0A517Q5M6"/>
<organism evidence="1 2">
    <name type="scientific">Gimesia panareensis</name>
    <dbReference type="NCBI Taxonomy" id="2527978"/>
    <lineage>
        <taxon>Bacteria</taxon>
        <taxon>Pseudomonadati</taxon>
        <taxon>Planctomycetota</taxon>
        <taxon>Planctomycetia</taxon>
        <taxon>Planctomycetales</taxon>
        <taxon>Planctomycetaceae</taxon>
        <taxon>Gimesia</taxon>
    </lineage>
</organism>
<dbReference type="EMBL" id="CP037421">
    <property type="protein sequence ID" value="QDT26947.1"/>
    <property type="molecule type" value="Genomic_DNA"/>
</dbReference>
<sequence>MTSDNSSLITVSTELEAALLVNLLAEQGITATRLR</sequence>
<evidence type="ECO:0000313" key="2">
    <source>
        <dbReference type="Proteomes" id="UP000315647"/>
    </source>
</evidence>
<proteinExistence type="predicted"/>
<protein>
    <recommendedName>
        <fullName evidence="3">DUF2007 domain-containing protein</fullName>
    </recommendedName>
</protein>
<dbReference type="Proteomes" id="UP000315647">
    <property type="component" value="Chromosome"/>
</dbReference>
<evidence type="ECO:0008006" key="3">
    <source>
        <dbReference type="Google" id="ProtNLM"/>
    </source>
</evidence>